<keyword evidence="6 9" id="KW-0812">Transmembrane</keyword>
<comment type="function">
    <text evidence="9">Converts cobyric acid to cobinamide by the addition of aminopropanol on the F carboxylic group.</text>
</comment>
<name>A0ABT5T6M8_9RHOB</name>
<evidence type="ECO:0000256" key="3">
    <source>
        <dbReference type="ARBA" id="ARBA00006263"/>
    </source>
</evidence>
<dbReference type="RefSeq" id="WP_274351460.1">
    <property type="nucleotide sequence ID" value="NZ_JAQZSM010000004.1"/>
</dbReference>
<evidence type="ECO:0000313" key="10">
    <source>
        <dbReference type="EMBL" id="MDD7970778.1"/>
    </source>
</evidence>
<comment type="similarity">
    <text evidence="3 9">Belongs to the CobD/CbiB family.</text>
</comment>
<evidence type="ECO:0000256" key="8">
    <source>
        <dbReference type="ARBA" id="ARBA00023136"/>
    </source>
</evidence>
<evidence type="ECO:0000256" key="7">
    <source>
        <dbReference type="ARBA" id="ARBA00022989"/>
    </source>
</evidence>
<feature type="transmembrane region" description="Helical" evidence="9">
    <location>
        <begin position="59"/>
        <end position="77"/>
    </location>
</feature>
<evidence type="ECO:0000256" key="9">
    <source>
        <dbReference type="HAMAP-Rule" id="MF_00024"/>
    </source>
</evidence>
<gene>
    <name evidence="10" type="primary">cbiB</name>
    <name evidence="9" type="synonym">cobD</name>
    <name evidence="10" type="ORF">PUT78_06680</name>
</gene>
<feature type="transmembrane region" description="Helical" evidence="9">
    <location>
        <begin position="295"/>
        <end position="314"/>
    </location>
</feature>
<proteinExistence type="inferred from homology"/>
<keyword evidence="4 9" id="KW-1003">Cell membrane</keyword>
<dbReference type="InterPro" id="IPR004485">
    <property type="entry name" value="Cobalamin_biosynth_CobD/CbiB"/>
</dbReference>
<evidence type="ECO:0000256" key="1">
    <source>
        <dbReference type="ARBA" id="ARBA00004651"/>
    </source>
</evidence>
<keyword evidence="11" id="KW-1185">Reference proteome</keyword>
<comment type="caution">
    <text evidence="10">The sequence shown here is derived from an EMBL/GenBank/DDBJ whole genome shotgun (WGS) entry which is preliminary data.</text>
</comment>
<dbReference type="Proteomes" id="UP001431784">
    <property type="component" value="Unassembled WGS sequence"/>
</dbReference>
<evidence type="ECO:0000256" key="6">
    <source>
        <dbReference type="ARBA" id="ARBA00022692"/>
    </source>
</evidence>
<evidence type="ECO:0000313" key="11">
    <source>
        <dbReference type="Proteomes" id="UP001431784"/>
    </source>
</evidence>
<keyword evidence="8 9" id="KW-0472">Membrane</keyword>
<dbReference type="HAMAP" id="MF_00024">
    <property type="entry name" value="CobD_CbiB"/>
    <property type="match status" value="1"/>
</dbReference>
<comment type="caution">
    <text evidence="9">Lacks conserved residue(s) required for the propagation of feature annotation.</text>
</comment>
<evidence type="ECO:0000256" key="5">
    <source>
        <dbReference type="ARBA" id="ARBA00022573"/>
    </source>
</evidence>
<evidence type="ECO:0000256" key="2">
    <source>
        <dbReference type="ARBA" id="ARBA00004953"/>
    </source>
</evidence>
<dbReference type="PANTHER" id="PTHR34308">
    <property type="entry name" value="COBALAMIN BIOSYNTHESIS PROTEIN CBIB"/>
    <property type="match status" value="1"/>
</dbReference>
<protein>
    <recommendedName>
        <fullName evidence="9">Cobalamin biosynthesis protein CobD</fullName>
    </recommendedName>
</protein>
<dbReference type="NCBIfam" id="TIGR00380">
    <property type="entry name" value="cobal_cbiB"/>
    <property type="match status" value="1"/>
</dbReference>
<comment type="subcellular location">
    <subcellularLocation>
        <location evidence="1 9">Cell membrane</location>
        <topology evidence="1 9">Multi-pass membrane protein</topology>
    </subcellularLocation>
</comment>
<dbReference type="EMBL" id="JAQZSM010000004">
    <property type="protein sequence ID" value="MDD7970778.1"/>
    <property type="molecule type" value="Genomic_DNA"/>
</dbReference>
<dbReference type="PANTHER" id="PTHR34308:SF1">
    <property type="entry name" value="COBALAMIN BIOSYNTHESIS PROTEIN CBIB"/>
    <property type="match status" value="1"/>
</dbReference>
<keyword evidence="5 9" id="KW-0169">Cobalamin biosynthesis</keyword>
<evidence type="ECO:0000256" key="4">
    <source>
        <dbReference type="ARBA" id="ARBA00022475"/>
    </source>
</evidence>
<sequence>MSFAAMMLVAMALDVLLGWPDWLYRRIGHPVTWIGAMISHLERSWNVGTASAAARKRRGVAAAVLVITCAGGLALTIQWMLPAGWVGAVLGGLLAWPLLAIRSMHDHVAAVLRPLASGDLPGARRAVSMIVGRDPSQLDSAGIARAATESLAENTSDGIMAPLFWGVVAGLPGVAAYKAINTLDSMVGYRTPRFADFGWASARIDDLANLIPARLTGLVFALVSTRPRAALACMLRDAGQHRSPNAGWPEAAMAGALGIRLSGPRAYAGEMTGDPFVNAICPDPTAGDLRKGLALYRRGILALAAAVAVLVVAGI</sequence>
<keyword evidence="7 9" id="KW-1133">Transmembrane helix</keyword>
<dbReference type="Pfam" id="PF03186">
    <property type="entry name" value="CobD_Cbib"/>
    <property type="match status" value="1"/>
</dbReference>
<accession>A0ABT5T6M8</accession>
<comment type="pathway">
    <text evidence="2 9">Cofactor biosynthesis; adenosylcobalamin biosynthesis.</text>
</comment>
<organism evidence="10 11">
    <name type="scientific">Roseinatronobacter alkalisoli</name>
    <dbReference type="NCBI Taxonomy" id="3028235"/>
    <lineage>
        <taxon>Bacteria</taxon>
        <taxon>Pseudomonadati</taxon>
        <taxon>Pseudomonadota</taxon>
        <taxon>Alphaproteobacteria</taxon>
        <taxon>Rhodobacterales</taxon>
        <taxon>Paracoccaceae</taxon>
        <taxon>Roseinatronobacter</taxon>
    </lineage>
</organism>
<reference evidence="10" key="1">
    <citation type="submission" date="2023-02" db="EMBL/GenBank/DDBJ databases">
        <title>Description of Roseinatronobacter alkalisoli sp. nov., an alkaliphilic bacerium isolated from soda soil.</title>
        <authorList>
            <person name="Wei W."/>
        </authorList>
    </citation>
    <scope>NUCLEOTIDE SEQUENCE</scope>
    <source>
        <strain evidence="10">HJB301</strain>
    </source>
</reference>